<gene>
    <name evidence="2" type="ORF">QOZ94_003737</name>
</gene>
<name>A0ABU0LIF4_XANAG</name>
<dbReference type="InterPro" id="IPR015000">
    <property type="entry name" value="EipB-like"/>
</dbReference>
<comment type="caution">
    <text evidence="2">The sequence shown here is derived from an EMBL/GenBank/DDBJ whole genome shotgun (WGS) entry which is preliminary data.</text>
</comment>
<accession>A0ABU0LIF4</accession>
<reference evidence="2 3" key="1">
    <citation type="submission" date="2023-07" db="EMBL/GenBank/DDBJ databases">
        <title>Genomic Encyclopedia of Type Strains, Phase IV (KMG-IV): sequencing the most valuable type-strain genomes for metagenomic binning, comparative biology and taxonomic classification.</title>
        <authorList>
            <person name="Goeker M."/>
        </authorList>
    </citation>
    <scope>NUCLEOTIDE SEQUENCE [LARGE SCALE GENOMIC DNA]</scope>
    <source>
        <strain evidence="2 3">DSM 3770</strain>
    </source>
</reference>
<keyword evidence="3" id="KW-1185">Reference proteome</keyword>
<dbReference type="Proteomes" id="UP001241747">
    <property type="component" value="Unassembled WGS sequence"/>
</dbReference>
<dbReference type="Pfam" id="PF08904">
    <property type="entry name" value="EipB_like"/>
    <property type="match status" value="1"/>
</dbReference>
<evidence type="ECO:0008006" key="4">
    <source>
        <dbReference type="Google" id="ProtNLM"/>
    </source>
</evidence>
<feature type="chain" id="PRO_5046077963" description="DUF1849 family protein" evidence="1">
    <location>
        <begin position="32"/>
        <end position="277"/>
    </location>
</feature>
<sequence length="277" mass="28898">MRLRSGALALLCAAGQLALSLGLCEPASALALLPHRASYALTLDGSRPTGQLEDMSGTIDYQMTGSACAGYNTLTRQFSESRGGEDGVLRQTVTSKAWEAGDGEVYRFESTTETASDTDNVAASVTREGADRLKVVVTRPDDQVLTVDGVILLPTQHVLKVLAAAAAGADTLAAKVYDGASDPQKVYDTLAVIGRLRSGGARLAPAAEAALAGHLSYPVAVSYYEPGAIDEGPAYVMSFTLYDNGVVGDLRIDYGRFALIGSMSAFEALPPGAECKP</sequence>
<evidence type="ECO:0000313" key="3">
    <source>
        <dbReference type="Proteomes" id="UP001241747"/>
    </source>
</evidence>
<organism evidence="2 3">
    <name type="scientific">Xanthobacter agilis</name>
    <dbReference type="NCBI Taxonomy" id="47492"/>
    <lineage>
        <taxon>Bacteria</taxon>
        <taxon>Pseudomonadati</taxon>
        <taxon>Pseudomonadota</taxon>
        <taxon>Alphaproteobacteria</taxon>
        <taxon>Hyphomicrobiales</taxon>
        <taxon>Xanthobacteraceae</taxon>
        <taxon>Xanthobacter</taxon>
    </lineage>
</organism>
<protein>
    <recommendedName>
        <fullName evidence="4">DUF1849 family protein</fullName>
    </recommendedName>
</protein>
<dbReference type="RefSeq" id="WP_237347666.1">
    <property type="nucleotide sequence ID" value="NZ_JABWGX010000045.1"/>
</dbReference>
<evidence type="ECO:0000313" key="2">
    <source>
        <dbReference type="EMBL" id="MDQ0506922.1"/>
    </source>
</evidence>
<keyword evidence="1" id="KW-0732">Signal</keyword>
<dbReference type="EMBL" id="JAUSVY010000011">
    <property type="protein sequence ID" value="MDQ0506922.1"/>
    <property type="molecule type" value="Genomic_DNA"/>
</dbReference>
<proteinExistence type="predicted"/>
<evidence type="ECO:0000256" key="1">
    <source>
        <dbReference type="SAM" id="SignalP"/>
    </source>
</evidence>
<feature type="signal peptide" evidence="1">
    <location>
        <begin position="1"/>
        <end position="31"/>
    </location>
</feature>